<dbReference type="InterPro" id="IPR017850">
    <property type="entry name" value="Alkaline_phosphatase_core_sf"/>
</dbReference>
<dbReference type="Gene3D" id="3.90.182.10">
    <property type="entry name" value="Toxin - Anthrax Protective Antigen,domain 1"/>
    <property type="match status" value="1"/>
</dbReference>
<evidence type="ECO:0000313" key="3">
    <source>
        <dbReference type="Proteomes" id="UP000204551"/>
    </source>
</evidence>
<dbReference type="AlphaFoldDB" id="A0A221UTR8"/>
<dbReference type="SUPFAM" id="SSF53649">
    <property type="entry name" value="Alkaline phosphatase-like"/>
    <property type="match status" value="1"/>
</dbReference>
<proteinExistence type="predicted"/>
<dbReference type="STRING" id="616991.GCA_000733925_04359"/>
<dbReference type="CDD" id="cd00016">
    <property type="entry name" value="ALP_like"/>
    <property type="match status" value="1"/>
</dbReference>
<dbReference type="PANTHER" id="PTHR10151:SF120">
    <property type="entry name" value="BIS(5'-ADENOSYL)-TRIPHOSPHATASE"/>
    <property type="match status" value="1"/>
</dbReference>
<dbReference type="EMBL" id="CP022515">
    <property type="protein sequence ID" value="ASO04712.1"/>
    <property type="molecule type" value="Genomic_DNA"/>
</dbReference>
<dbReference type="SMART" id="SM00758">
    <property type="entry name" value="PA14"/>
    <property type="match status" value="1"/>
</dbReference>
<organism evidence="2 3">
    <name type="scientific">Arenibacter algicola</name>
    <dbReference type="NCBI Taxonomy" id="616991"/>
    <lineage>
        <taxon>Bacteria</taxon>
        <taxon>Pseudomonadati</taxon>
        <taxon>Bacteroidota</taxon>
        <taxon>Flavobacteriia</taxon>
        <taxon>Flavobacteriales</taxon>
        <taxon>Flavobacteriaceae</taxon>
        <taxon>Arenibacter</taxon>
    </lineage>
</organism>
<name>A0A221UTR8_9FLAO</name>
<dbReference type="PROSITE" id="PS51820">
    <property type="entry name" value="PA14"/>
    <property type="match status" value="1"/>
</dbReference>
<dbReference type="Pfam" id="PF01663">
    <property type="entry name" value="Phosphodiest"/>
    <property type="match status" value="1"/>
</dbReference>
<dbReference type="eggNOG" id="COG1524">
    <property type="taxonomic scope" value="Bacteria"/>
</dbReference>
<dbReference type="RefSeq" id="WP_093977650.1">
    <property type="nucleotide sequence ID" value="NZ_CP022515.1"/>
</dbReference>
<dbReference type="Pfam" id="PF07691">
    <property type="entry name" value="PA14"/>
    <property type="match status" value="1"/>
</dbReference>
<dbReference type="Proteomes" id="UP000204551">
    <property type="component" value="Chromosome"/>
</dbReference>
<protein>
    <submittedName>
        <fullName evidence="2">Phosphopentomutase</fullName>
    </submittedName>
</protein>
<dbReference type="InterPro" id="IPR002591">
    <property type="entry name" value="Phosphodiest/P_Trfase"/>
</dbReference>
<evidence type="ECO:0000313" key="2">
    <source>
        <dbReference type="EMBL" id="ASO04712.1"/>
    </source>
</evidence>
<dbReference type="KEGG" id="aalg:AREALGSMS7_01237"/>
<feature type="domain" description="PA14" evidence="1">
    <location>
        <begin position="430"/>
        <end position="569"/>
    </location>
</feature>
<dbReference type="InterPro" id="IPR011658">
    <property type="entry name" value="PA14_dom"/>
</dbReference>
<dbReference type="InterPro" id="IPR037524">
    <property type="entry name" value="PA14/GLEYA"/>
</dbReference>
<dbReference type="Gene3D" id="3.40.720.10">
    <property type="entry name" value="Alkaline Phosphatase, subunit A"/>
    <property type="match status" value="1"/>
</dbReference>
<sequence length="571" mass="62764">MSKANFVFKSTMISVISGILRKVLAKEILLKTIAFMIISGSFWSCAKKDHENSPIVKHVVVIGFDGLSPDGLKKATTPTFDKIISEGASSMHARAVLPTSSSTNWASMIMGAGPEQHGITSNSWEKNNFVLPTIIQSEDFLFPSIFQLIDDQKENAEIGAIYHWTGFGRLFEKGAVDYDISPDSEDETAALASAYIKDKKPTFTFIHFDHVDHGGHEYGHGSPEYYKSVEKADAMLAEVMAAIKASGMADETLVIISADHGGLGKGHGGESLQEIEIPFILWGKSVKKNHVLKYPVYQYDNAATVAFALGIKTPMAWIGKPVKNAFEGYEISDDYPITERVEEPVILPVATLNKKAGGLFDDTANIIIENTNGAGEIRYTLDGSMPIANSTLYTEAVRTTENVVVKSAIFRNGKIASTVSEAFFRIKNKTMAPPISYEVFYLENLTSIPSLENKRPDAKGTCFEITSDEVKEEIRSNTVVRFSTSIQVEKEDRFTFYTNSDDGSKLWVNNELVVDNDGDHGVIEKNGSISLKPGTYPLQVVWFNGGGSGWLNVDYQTTTTPKQVLPSTILK</sequence>
<dbReference type="SUPFAM" id="SSF56988">
    <property type="entry name" value="Anthrax protective antigen"/>
    <property type="match status" value="1"/>
</dbReference>
<gene>
    <name evidence="2" type="ORF">AREALGSMS7_01237</name>
</gene>
<dbReference type="GO" id="GO:0016787">
    <property type="term" value="F:hydrolase activity"/>
    <property type="evidence" value="ECO:0007669"/>
    <property type="project" value="UniProtKB-ARBA"/>
</dbReference>
<dbReference type="PANTHER" id="PTHR10151">
    <property type="entry name" value="ECTONUCLEOTIDE PYROPHOSPHATASE/PHOSPHODIESTERASE"/>
    <property type="match status" value="1"/>
</dbReference>
<dbReference type="Pfam" id="PF13290">
    <property type="entry name" value="CHB_HEX_C_1"/>
    <property type="match status" value="1"/>
</dbReference>
<reference evidence="2 3" key="1">
    <citation type="submission" date="2017-07" db="EMBL/GenBank/DDBJ databases">
        <title>Genome Sequence of Arenibacter algicola Strain SMS7 Isolated from a culture of the Diatom Skeletonema marinoi.</title>
        <authorList>
            <person name="Topel M."/>
            <person name="Pinder M.I.M."/>
            <person name="Johansson O.N."/>
            <person name="Kourtchenko O."/>
            <person name="Godhe A."/>
            <person name="Clarke A.K."/>
        </authorList>
    </citation>
    <scope>NUCLEOTIDE SEQUENCE [LARGE SCALE GENOMIC DNA]</scope>
    <source>
        <strain evidence="2 3">SMS7</strain>
    </source>
</reference>
<dbReference type="InterPro" id="IPR059177">
    <property type="entry name" value="GH29D-like_dom"/>
</dbReference>
<accession>A0A221UTR8</accession>
<evidence type="ECO:0000259" key="1">
    <source>
        <dbReference type="PROSITE" id="PS51820"/>
    </source>
</evidence>